<dbReference type="OMA" id="ECHILAR"/>
<dbReference type="Gene3D" id="1.10.510.10">
    <property type="entry name" value="Transferase(Phosphotransferase) domain 1"/>
    <property type="match status" value="1"/>
</dbReference>
<dbReference type="Gramene" id="CDF32209">
    <property type="protein sequence ID" value="CDF32209"/>
    <property type="gene ID" value="CHC_T00009300001"/>
</dbReference>
<reference evidence="14" key="1">
    <citation type="journal article" date="2013" name="Proc. Natl. Acad. Sci. U.S.A.">
        <title>Genome structure and metabolic features in the red seaweed Chondrus crispus shed light on evolution of the Archaeplastida.</title>
        <authorList>
            <person name="Collen J."/>
            <person name="Porcel B."/>
            <person name="Carre W."/>
            <person name="Ball S.G."/>
            <person name="Chaparro C."/>
            <person name="Tonon T."/>
            <person name="Barbeyron T."/>
            <person name="Michel G."/>
            <person name="Noel B."/>
            <person name="Valentin K."/>
            <person name="Elias M."/>
            <person name="Artiguenave F."/>
            <person name="Arun A."/>
            <person name="Aury J.M."/>
            <person name="Barbosa-Neto J.F."/>
            <person name="Bothwell J.H."/>
            <person name="Bouget F.Y."/>
            <person name="Brillet L."/>
            <person name="Cabello-Hurtado F."/>
            <person name="Capella-Gutierrez S."/>
            <person name="Charrier B."/>
            <person name="Cladiere L."/>
            <person name="Cock J.M."/>
            <person name="Coelho S.M."/>
            <person name="Colleoni C."/>
            <person name="Czjzek M."/>
            <person name="Da Silva C."/>
            <person name="Delage L."/>
            <person name="Denoeud F."/>
            <person name="Deschamps P."/>
            <person name="Dittami S.M."/>
            <person name="Gabaldon T."/>
            <person name="Gachon C.M."/>
            <person name="Groisillier A."/>
            <person name="Herve C."/>
            <person name="Jabbari K."/>
            <person name="Katinka M."/>
            <person name="Kloareg B."/>
            <person name="Kowalczyk N."/>
            <person name="Labadie K."/>
            <person name="Leblanc C."/>
            <person name="Lopez P.J."/>
            <person name="McLachlan D.H."/>
            <person name="Meslet-Cladiere L."/>
            <person name="Moustafa A."/>
            <person name="Nehr Z."/>
            <person name="Nyvall Collen P."/>
            <person name="Panaud O."/>
            <person name="Partensky F."/>
            <person name="Poulain J."/>
            <person name="Rensing S.A."/>
            <person name="Rousvoal S."/>
            <person name="Samson G."/>
            <person name="Symeonidi A."/>
            <person name="Weissenbach J."/>
            <person name="Zambounis A."/>
            <person name="Wincker P."/>
            <person name="Boyen C."/>
        </authorList>
    </citation>
    <scope>NUCLEOTIDE SEQUENCE [LARGE SCALE GENOMIC DNA]</scope>
    <source>
        <strain evidence="14">cv. Stackhouse</strain>
    </source>
</reference>
<accession>R7Q2D0</accession>
<comment type="catalytic activity">
    <reaction evidence="9">
        <text>L-seryl-[protein] + ATP = O-phospho-L-seryl-[protein] + ADP + H(+)</text>
        <dbReference type="Rhea" id="RHEA:17989"/>
        <dbReference type="Rhea" id="RHEA-COMP:9863"/>
        <dbReference type="Rhea" id="RHEA-COMP:11604"/>
        <dbReference type="ChEBI" id="CHEBI:15378"/>
        <dbReference type="ChEBI" id="CHEBI:29999"/>
        <dbReference type="ChEBI" id="CHEBI:30616"/>
        <dbReference type="ChEBI" id="CHEBI:83421"/>
        <dbReference type="ChEBI" id="CHEBI:456216"/>
        <dbReference type="EC" id="2.7.11.1"/>
    </reaction>
</comment>
<proteinExistence type="inferred from homology"/>
<dbReference type="PROSITE" id="PS00108">
    <property type="entry name" value="PROTEIN_KINASE_ST"/>
    <property type="match status" value="1"/>
</dbReference>
<dbReference type="EMBL" id="HG001460">
    <property type="protein sequence ID" value="CDF32209.1"/>
    <property type="molecule type" value="Genomic_DNA"/>
</dbReference>
<dbReference type="GO" id="GO:0005524">
    <property type="term" value="F:ATP binding"/>
    <property type="evidence" value="ECO:0007669"/>
    <property type="project" value="UniProtKB-UniRule"/>
</dbReference>
<dbReference type="AlphaFoldDB" id="R7Q2D0"/>
<dbReference type="GeneID" id="17319622"/>
<dbReference type="InterPro" id="IPR001772">
    <property type="entry name" value="KA1_dom"/>
</dbReference>
<dbReference type="SMART" id="SM00220">
    <property type="entry name" value="S_TKc"/>
    <property type="match status" value="1"/>
</dbReference>
<dbReference type="PANTHER" id="PTHR24346">
    <property type="entry name" value="MAP/MICROTUBULE AFFINITY-REGULATING KINASE"/>
    <property type="match status" value="1"/>
</dbReference>
<keyword evidence="4" id="KW-0808">Transferase</keyword>
<dbReference type="RefSeq" id="XP_005711874.1">
    <property type="nucleotide sequence ID" value="XM_005711817.1"/>
</dbReference>
<dbReference type="STRING" id="2769.R7Q2D0"/>
<dbReference type="FunFam" id="1.10.510.10:FF:000407">
    <property type="entry name" value="Non-specific serine/threonine protein kinase"/>
    <property type="match status" value="1"/>
</dbReference>
<dbReference type="SUPFAM" id="SSF103243">
    <property type="entry name" value="KA1-like"/>
    <property type="match status" value="1"/>
</dbReference>
<organism evidence="13 14">
    <name type="scientific">Chondrus crispus</name>
    <name type="common">Carrageen Irish moss</name>
    <name type="synonym">Polymorpha crispa</name>
    <dbReference type="NCBI Taxonomy" id="2769"/>
    <lineage>
        <taxon>Eukaryota</taxon>
        <taxon>Rhodophyta</taxon>
        <taxon>Florideophyceae</taxon>
        <taxon>Rhodymeniophycidae</taxon>
        <taxon>Gigartinales</taxon>
        <taxon>Gigartinaceae</taxon>
        <taxon>Chondrus</taxon>
    </lineage>
</organism>
<dbReference type="Proteomes" id="UP000012073">
    <property type="component" value="Unassembled WGS sequence"/>
</dbReference>
<dbReference type="GO" id="GO:0106310">
    <property type="term" value="F:protein serine kinase activity"/>
    <property type="evidence" value="ECO:0007669"/>
    <property type="project" value="RHEA"/>
</dbReference>
<keyword evidence="14" id="KW-1185">Reference proteome</keyword>
<dbReference type="OrthoDB" id="193931at2759"/>
<comment type="catalytic activity">
    <reaction evidence="8">
        <text>L-threonyl-[protein] + ATP = O-phospho-L-threonyl-[protein] + ADP + H(+)</text>
        <dbReference type="Rhea" id="RHEA:46608"/>
        <dbReference type="Rhea" id="RHEA-COMP:11060"/>
        <dbReference type="Rhea" id="RHEA-COMP:11605"/>
        <dbReference type="ChEBI" id="CHEBI:15378"/>
        <dbReference type="ChEBI" id="CHEBI:30013"/>
        <dbReference type="ChEBI" id="CHEBI:30616"/>
        <dbReference type="ChEBI" id="CHEBI:61977"/>
        <dbReference type="ChEBI" id="CHEBI:456216"/>
        <dbReference type="EC" id="2.7.11.1"/>
    </reaction>
</comment>
<evidence type="ECO:0000256" key="1">
    <source>
        <dbReference type="ARBA" id="ARBA00006234"/>
    </source>
</evidence>
<feature type="binding site" evidence="10">
    <location>
        <position position="38"/>
    </location>
    <ligand>
        <name>ATP</name>
        <dbReference type="ChEBI" id="CHEBI:30616"/>
    </ligand>
</feature>
<evidence type="ECO:0000256" key="9">
    <source>
        <dbReference type="ARBA" id="ARBA00048679"/>
    </source>
</evidence>
<dbReference type="InterPro" id="IPR008271">
    <property type="entry name" value="Ser/Thr_kinase_AS"/>
</dbReference>
<dbReference type="FunFam" id="3.30.200.20:FF:000003">
    <property type="entry name" value="Non-specific serine/threonine protein kinase"/>
    <property type="match status" value="1"/>
</dbReference>
<evidence type="ECO:0000256" key="3">
    <source>
        <dbReference type="ARBA" id="ARBA00022527"/>
    </source>
</evidence>
<protein>
    <recommendedName>
        <fullName evidence="2">non-specific serine/threonine protein kinase</fullName>
        <ecNumber evidence="2">2.7.11.1</ecNumber>
    </recommendedName>
</protein>
<dbReference type="PhylomeDB" id="R7Q2D0"/>
<dbReference type="GO" id="GO:0005737">
    <property type="term" value="C:cytoplasm"/>
    <property type="evidence" value="ECO:0007669"/>
    <property type="project" value="TreeGrafter"/>
</dbReference>
<dbReference type="PROSITE" id="PS50032">
    <property type="entry name" value="KA1"/>
    <property type="match status" value="1"/>
</dbReference>
<keyword evidence="6 13" id="KW-0418">Kinase</keyword>
<dbReference type="InterPro" id="IPR017441">
    <property type="entry name" value="Protein_kinase_ATP_BS"/>
</dbReference>
<keyword evidence="3" id="KW-0723">Serine/threonine-protein kinase</keyword>
<dbReference type="InterPro" id="IPR000719">
    <property type="entry name" value="Prot_kinase_dom"/>
</dbReference>
<evidence type="ECO:0000256" key="6">
    <source>
        <dbReference type="ARBA" id="ARBA00022777"/>
    </source>
</evidence>
<evidence type="ECO:0000256" key="8">
    <source>
        <dbReference type="ARBA" id="ARBA00047899"/>
    </source>
</evidence>
<evidence type="ECO:0000313" key="14">
    <source>
        <dbReference type="Proteomes" id="UP000012073"/>
    </source>
</evidence>
<evidence type="ECO:0000256" key="5">
    <source>
        <dbReference type="ARBA" id="ARBA00022741"/>
    </source>
</evidence>
<name>R7Q2D0_CHOCR</name>
<dbReference type="CDD" id="cd14079">
    <property type="entry name" value="STKc_AMPK_alpha"/>
    <property type="match status" value="1"/>
</dbReference>
<dbReference type="InterPro" id="IPR028375">
    <property type="entry name" value="KA1/Ssp2_C"/>
</dbReference>
<dbReference type="Pfam" id="PF00069">
    <property type="entry name" value="Pkinase"/>
    <property type="match status" value="1"/>
</dbReference>
<feature type="domain" description="Protein kinase" evidence="11">
    <location>
        <begin position="9"/>
        <end position="261"/>
    </location>
</feature>
<dbReference type="GO" id="GO:0004674">
    <property type="term" value="F:protein serine/threonine kinase activity"/>
    <property type="evidence" value="ECO:0007669"/>
    <property type="project" value="UniProtKB-KW"/>
</dbReference>
<dbReference type="SUPFAM" id="SSF56112">
    <property type="entry name" value="Protein kinase-like (PK-like)"/>
    <property type="match status" value="1"/>
</dbReference>
<evidence type="ECO:0000256" key="2">
    <source>
        <dbReference type="ARBA" id="ARBA00012513"/>
    </source>
</evidence>
<keyword evidence="7 10" id="KW-0067">ATP-binding</keyword>
<dbReference type="KEGG" id="ccp:CHC_T00009300001"/>
<dbReference type="InterPro" id="IPR011009">
    <property type="entry name" value="Kinase-like_dom_sf"/>
</dbReference>
<dbReference type="PROSITE" id="PS50011">
    <property type="entry name" value="PROTEIN_KINASE_DOM"/>
    <property type="match status" value="1"/>
</dbReference>
<evidence type="ECO:0000259" key="11">
    <source>
        <dbReference type="PROSITE" id="PS50011"/>
    </source>
</evidence>
<gene>
    <name evidence="13" type="ORF">CHC_T00009300001</name>
</gene>
<dbReference type="PROSITE" id="PS00107">
    <property type="entry name" value="PROTEIN_KINASE_ATP"/>
    <property type="match status" value="1"/>
</dbReference>
<comment type="similarity">
    <text evidence="1">Belongs to the protein kinase superfamily. CAMK Ser/Thr protein kinase family. SNF1 subfamily.</text>
</comment>
<evidence type="ECO:0000313" key="13">
    <source>
        <dbReference type="EMBL" id="CDF32209.1"/>
    </source>
</evidence>
<keyword evidence="5 10" id="KW-0547">Nucleotide-binding</keyword>
<evidence type="ECO:0000256" key="10">
    <source>
        <dbReference type="PROSITE-ProRule" id="PRU10141"/>
    </source>
</evidence>
<dbReference type="PANTHER" id="PTHR24346:SF82">
    <property type="entry name" value="KP78A-RELATED"/>
    <property type="match status" value="1"/>
</dbReference>
<evidence type="ECO:0000256" key="7">
    <source>
        <dbReference type="ARBA" id="ARBA00022840"/>
    </source>
</evidence>
<sequence>MALVRIGNYRLGKTLGVGSFGKVKLAEHEPTGKKVAVKILNRHKIRAQQMEEKLKREIKILKMCLHPHIIRLYEVIETSTDVFVVTEYSSGGELFDYIVERGRLAEADARRFFQQIISGVEYCHKHMIAHRDLKPENLLLDEHSNVKIADFGLSNCMRDGWFLKTSCGSPNYAAPEVISGKLYAGPEVDIWSCGVIVYALLCGTLPFDDESIPYLFRKIKGGLYILPSYLSDSSKDLIAKMLVTDPLKRITIEDIRRHPWFLEQLPRYLAVPVRPGSHLENVDDEVLAEVIRRTHFPREKIVSALRKGRRNHYTVAYHLIKDAQDELDTTLDPALAALAASASSNIVAPPFPGVNAATGQPNSMHANGTGSNQVPASPMITDQANNPGVQGSSSPTAMALQTPLVHQGNGPVPGGDRLYGEREWDVGIRCAQRNPADAMMEVYRALHALRWRWKTPANQSFQIRALVEKPGLDRPIRLCLQLFKSSSGYQLDIQRMDGELIAYFVACSELMRELRV</sequence>
<feature type="domain" description="KA1" evidence="12">
    <location>
        <begin position="469"/>
        <end position="516"/>
    </location>
</feature>
<evidence type="ECO:0000256" key="4">
    <source>
        <dbReference type="ARBA" id="ARBA00022679"/>
    </source>
</evidence>
<dbReference type="EC" id="2.7.11.1" evidence="2"/>
<dbReference type="GO" id="GO:0035556">
    <property type="term" value="P:intracellular signal transduction"/>
    <property type="evidence" value="ECO:0007669"/>
    <property type="project" value="TreeGrafter"/>
</dbReference>
<evidence type="ECO:0000259" key="12">
    <source>
        <dbReference type="PROSITE" id="PS50032"/>
    </source>
</evidence>
<dbReference type="Gene3D" id="3.30.310.80">
    <property type="entry name" value="Kinase associated domain 1, KA1"/>
    <property type="match status" value="1"/>
</dbReference>